<comment type="catalytic activity">
    <reaction evidence="1 7">
        <text>Cleavage of hydrophobic, N-terminal signal or leader sequences from secreted and periplasmic proteins.</text>
        <dbReference type="EC" id="3.4.21.89"/>
    </reaction>
</comment>
<dbReference type="Pfam" id="PF10502">
    <property type="entry name" value="Peptidase_S26"/>
    <property type="match status" value="1"/>
</dbReference>
<dbReference type="InterPro" id="IPR036286">
    <property type="entry name" value="LexA/Signal_pep-like_sf"/>
</dbReference>
<feature type="active site" evidence="6">
    <location>
        <position position="82"/>
    </location>
</feature>
<comment type="subcellular location">
    <subcellularLocation>
        <location evidence="2">Cell membrane</location>
        <topology evidence="2">Single-pass type II membrane protein</topology>
    </subcellularLocation>
    <subcellularLocation>
        <location evidence="7">Membrane</location>
        <topology evidence="7">Single-pass type II membrane protein</topology>
    </subcellularLocation>
</comment>
<dbReference type="PRINTS" id="PR00727">
    <property type="entry name" value="LEADERPTASE"/>
</dbReference>
<comment type="similarity">
    <text evidence="3 7">Belongs to the peptidase S26 family.</text>
</comment>
<dbReference type="InterPro" id="IPR000223">
    <property type="entry name" value="Pept_S26A_signal_pept_1"/>
</dbReference>
<dbReference type="OrthoDB" id="9802919at2"/>
<dbReference type="RefSeq" id="WP_151864418.1">
    <property type="nucleotide sequence ID" value="NZ_WBZB01000004.1"/>
</dbReference>
<keyword evidence="7" id="KW-1133">Transmembrane helix</keyword>
<dbReference type="AlphaFoldDB" id="A0A833HR66"/>
<keyword evidence="7" id="KW-0645">Protease</keyword>
<dbReference type="PANTHER" id="PTHR43390">
    <property type="entry name" value="SIGNAL PEPTIDASE I"/>
    <property type="match status" value="1"/>
</dbReference>
<keyword evidence="5 7" id="KW-0378">Hydrolase</keyword>
<dbReference type="InterPro" id="IPR019533">
    <property type="entry name" value="Peptidase_S26"/>
</dbReference>
<dbReference type="PROSITE" id="PS00761">
    <property type="entry name" value="SPASE_I_3"/>
    <property type="match status" value="1"/>
</dbReference>
<reference evidence="9 10" key="1">
    <citation type="submission" date="2019-10" db="EMBL/GenBank/DDBJ databases">
        <title>Alkaliphilus serpentinus sp. nov. and Alkaliphilus pronyensis sp. nov., two novel anaerobic alkaliphilic species isolated from the serpentinized-hosted hydrothermal field of the Prony Bay (New Caledonia).</title>
        <authorList>
            <person name="Postec A."/>
        </authorList>
    </citation>
    <scope>NUCLEOTIDE SEQUENCE [LARGE SCALE GENOMIC DNA]</scope>
    <source>
        <strain evidence="9 10">LacT</strain>
    </source>
</reference>
<name>A0A833HR66_9FIRM</name>
<evidence type="ECO:0000256" key="3">
    <source>
        <dbReference type="ARBA" id="ARBA00009370"/>
    </source>
</evidence>
<dbReference type="GO" id="GO:0005886">
    <property type="term" value="C:plasma membrane"/>
    <property type="evidence" value="ECO:0007669"/>
    <property type="project" value="UniProtKB-SubCell"/>
</dbReference>
<evidence type="ECO:0000313" key="10">
    <source>
        <dbReference type="Proteomes" id="UP000465601"/>
    </source>
</evidence>
<evidence type="ECO:0000259" key="8">
    <source>
        <dbReference type="Pfam" id="PF10502"/>
    </source>
</evidence>
<evidence type="ECO:0000313" key="9">
    <source>
        <dbReference type="EMBL" id="KAB3533093.1"/>
    </source>
</evidence>
<dbReference type="EC" id="3.4.21.89" evidence="4 7"/>
<proteinExistence type="inferred from homology"/>
<organism evidence="9 10">
    <name type="scientific">Alkaliphilus serpentinus</name>
    <dbReference type="NCBI Taxonomy" id="1482731"/>
    <lineage>
        <taxon>Bacteria</taxon>
        <taxon>Bacillati</taxon>
        <taxon>Bacillota</taxon>
        <taxon>Clostridia</taxon>
        <taxon>Peptostreptococcales</taxon>
        <taxon>Natronincolaceae</taxon>
        <taxon>Alkaliphilus</taxon>
    </lineage>
</organism>
<dbReference type="GO" id="GO:0004252">
    <property type="term" value="F:serine-type endopeptidase activity"/>
    <property type="evidence" value="ECO:0007669"/>
    <property type="project" value="InterPro"/>
</dbReference>
<gene>
    <name evidence="9" type="primary">lepB</name>
    <name evidence="9" type="ORF">F8153_00660</name>
</gene>
<evidence type="ECO:0000256" key="5">
    <source>
        <dbReference type="ARBA" id="ARBA00022801"/>
    </source>
</evidence>
<evidence type="ECO:0000256" key="1">
    <source>
        <dbReference type="ARBA" id="ARBA00000677"/>
    </source>
</evidence>
<keyword evidence="7" id="KW-0472">Membrane</keyword>
<dbReference type="GO" id="GO:0006465">
    <property type="term" value="P:signal peptide processing"/>
    <property type="evidence" value="ECO:0007669"/>
    <property type="project" value="InterPro"/>
</dbReference>
<dbReference type="SUPFAM" id="SSF51306">
    <property type="entry name" value="LexA/Signal peptidase"/>
    <property type="match status" value="1"/>
</dbReference>
<dbReference type="Proteomes" id="UP000465601">
    <property type="component" value="Unassembled WGS sequence"/>
</dbReference>
<dbReference type="GO" id="GO:0009003">
    <property type="term" value="F:signal peptidase activity"/>
    <property type="evidence" value="ECO:0007669"/>
    <property type="project" value="UniProtKB-EC"/>
</dbReference>
<feature type="transmembrane region" description="Helical" evidence="7">
    <location>
        <begin position="12"/>
        <end position="35"/>
    </location>
</feature>
<sequence length="179" mass="20655">MKKTLSFLLEWLQIISIALFLALVIENYLFSFAVVQGKSMEPTIKQHDRLLVLKHAVFKDHLEEGDIIVFHPPGTNKELFVKRVVAKEKDSYAVEGVEVFVNDEKLGESYVADMGYLDRSYNYLEGTVPKDSFYVLGDNRNDSNDSRTFGYIKQEQIVGKVVFRIWPIKDARVFINNNQ</sequence>
<dbReference type="InterPro" id="IPR019758">
    <property type="entry name" value="Pept_S26A_signal_pept_1_CS"/>
</dbReference>
<evidence type="ECO:0000256" key="7">
    <source>
        <dbReference type="RuleBase" id="RU362042"/>
    </source>
</evidence>
<feature type="domain" description="Peptidase S26" evidence="8">
    <location>
        <begin position="9"/>
        <end position="166"/>
    </location>
</feature>
<protein>
    <recommendedName>
        <fullName evidence="4 7">Signal peptidase I</fullName>
        <ecNumber evidence="4 7">3.4.21.89</ecNumber>
    </recommendedName>
</protein>
<feature type="active site" evidence="6">
    <location>
        <position position="39"/>
    </location>
</feature>
<dbReference type="Gene3D" id="2.10.109.10">
    <property type="entry name" value="Umud Fragment, subunit A"/>
    <property type="match status" value="1"/>
</dbReference>
<keyword evidence="10" id="KW-1185">Reference proteome</keyword>
<dbReference type="EMBL" id="WBZB01000004">
    <property type="protein sequence ID" value="KAB3533093.1"/>
    <property type="molecule type" value="Genomic_DNA"/>
</dbReference>
<evidence type="ECO:0000256" key="6">
    <source>
        <dbReference type="PIRSR" id="PIRSR600223-1"/>
    </source>
</evidence>
<dbReference type="PANTHER" id="PTHR43390:SF1">
    <property type="entry name" value="CHLOROPLAST PROCESSING PEPTIDASE"/>
    <property type="match status" value="1"/>
</dbReference>
<dbReference type="CDD" id="cd06530">
    <property type="entry name" value="S26_SPase_I"/>
    <property type="match status" value="1"/>
</dbReference>
<evidence type="ECO:0000256" key="2">
    <source>
        <dbReference type="ARBA" id="ARBA00004401"/>
    </source>
</evidence>
<dbReference type="NCBIfam" id="TIGR02227">
    <property type="entry name" value="sigpep_I_bact"/>
    <property type="match status" value="1"/>
</dbReference>
<keyword evidence="7" id="KW-0812">Transmembrane</keyword>
<comment type="caution">
    <text evidence="9">The sequence shown here is derived from an EMBL/GenBank/DDBJ whole genome shotgun (WGS) entry which is preliminary data.</text>
</comment>
<accession>A0A833HR66</accession>
<evidence type="ECO:0000256" key="4">
    <source>
        <dbReference type="ARBA" id="ARBA00013208"/>
    </source>
</evidence>